<name>A0A0L0DL63_THETB</name>
<feature type="signal peptide" evidence="1">
    <location>
        <begin position="1"/>
        <end position="21"/>
    </location>
</feature>
<dbReference type="Gene3D" id="1.25.10.10">
    <property type="entry name" value="Leucine-rich Repeat Variant"/>
    <property type="match status" value="1"/>
</dbReference>
<dbReference type="InterPro" id="IPR011989">
    <property type="entry name" value="ARM-like"/>
</dbReference>
<protein>
    <recommendedName>
        <fullName evidence="2">Importin-7/11-like TPR repeats domain-containing protein</fullName>
    </recommendedName>
</protein>
<dbReference type="GO" id="GO:0005829">
    <property type="term" value="C:cytosol"/>
    <property type="evidence" value="ECO:0007669"/>
    <property type="project" value="TreeGrafter"/>
</dbReference>
<dbReference type="EMBL" id="GL349477">
    <property type="protein sequence ID" value="KNC53005.1"/>
    <property type="molecule type" value="Genomic_DNA"/>
</dbReference>
<feature type="domain" description="Importin-7/11-like TPR repeats" evidence="2">
    <location>
        <begin position="615"/>
        <end position="1008"/>
    </location>
</feature>
<evidence type="ECO:0000313" key="4">
    <source>
        <dbReference type="Proteomes" id="UP000054408"/>
    </source>
</evidence>
<accession>A0A0L0DL63</accession>
<dbReference type="SUPFAM" id="SSF48371">
    <property type="entry name" value="ARM repeat"/>
    <property type="match status" value="1"/>
</dbReference>
<proteinExistence type="predicted"/>
<keyword evidence="1" id="KW-0732">Signal</keyword>
<sequence>MLLMPLVAVCLKTELLLAALASPTAFAGAPKIANFVAGAVGRMARVDLARGAWNELLPTLVEGLANPQHQLVSSRKAGGATRRWAPVPEGESEASATRQLLGQLASELLPMLTSVWRSGAEEVAVGLEQIARGGASADAVAGVEDALVVLLYANRVLTKLVVHGVTSFSDSSPTVTWLGTLLETLPSLLGPAGNASEAAELGRSAQATVLEILAVPSEVLVAHPLSFAGILQPFLHYYHDSLQDALASLTFFEDDVSSLSHFMQSYLILMLQFETGVLDYVALLPPPGEAAGDGSTISASTALWRASPSVFSSAMLRSLVRSQPQAGVALRAAGETIEAFLCSSGARSEDDTSPRLLELLELVSSRLLPLCANDLALWGDDPEGYVLRGDALNAEVDVRPAADALVVAWVKTCFDLVSPALLSMLSQAANASLDSLDEVLMKDVAYRCAGISSWELADAVPFASWFTDGLVGEARTSSSYAPIITARILGLIEHWLPSFKEPRARSAAYELVVDVLTGSEDMVCKLAASAALWHLINDWDFEAEGFAGYAALALEGLLKVVAESGEAENKLLCIRTISLILDRMGGKVRGLASSLASTLPELWNVCDEYVNLKPAIVNTTIKVVAALGVEAAFIDDFVLPLIEYCTEPAPHGVYLMDEGLTLWEETLKVAREPMSAALLGLLPRALALSHSGLGELVSCCKILESYAVLGGPAFLEARGSEVADALMRLMGYGRGDDGMATVLPSVITLLQVWPSGGPALFGEVVTKAVGDLLNGKVPSVLCAKYLVLIARVCLVAPSFFSGLFADSGGEAAMGAFLDVWLARWEEVTEPSERKATCMALASLMAVPSLVAPRFGALVAVIVTVLYESEPGTPSPILAQLQASAGAGAAAAGGACAPRNGRGRGFDAMFAASESLLDAAADEESNGRAAALRDSILSLSTQHPTAGGREAEPEAQRRAALWAADAVVATPLREYVAEQLGVLQNQVGSDGFESLLSQTSPFVRDQFVRYWEAAG</sequence>
<dbReference type="GO" id="GO:0005635">
    <property type="term" value="C:nuclear envelope"/>
    <property type="evidence" value="ECO:0007669"/>
    <property type="project" value="TreeGrafter"/>
</dbReference>
<dbReference type="Pfam" id="PF25758">
    <property type="entry name" value="TPR_IPO11"/>
    <property type="match status" value="1"/>
</dbReference>
<dbReference type="PANTHER" id="PTHR10997">
    <property type="entry name" value="IMPORTIN-7, 8, 11"/>
    <property type="match status" value="1"/>
</dbReference>
<dbReference type="GO" id="GO:0006606">
    <property type="term" value="P:protein import into nucleus"/>
    <property type="evidence" value="ECO:0007669"/>
    <property type="project" value="TreeGrafter"/>
</dbReference>
<dbReference type="Proteomes" id="UP000054408">
    <property type="component" value="Unassembled WGS sequence"/>
</dbReference>
<dbReference type="eggNOG" id="KOG1993">
    <property type="taxonomic scope" value="Eukaryota"/>
</dbReference>
<keyword evidence="4" id="KW-1185">Reference proteome</keyword>
<evidence type="ECO:0000313" key="3">
    <source>
        <dbReference type="EMBL" id="KNC53005.1"/>
    </source>
</evidence>
<reference evidence="3 4" key="1">
    <citation type="submission" date="2010-05" db="EMBL/GenBank/DDBJ databases">
        <title>The Genome Sequence of Thecamonas trahens ATCC 50062.</title>
        <authorList>
            <consortium name="The Broad Institute Genome Sequencing Platform"/>
            <person name="Russ C."/>
            <person name="Cuomo C."/>
            <person name="Shea T."/>
            <person name="Young S.K."/>
            <person name="Zeng Q."/>
            <person name="Koehrsen M."/>
            <person name="Haas B."/>
            <person name="Borodovsky M."/>
            <person name="Guigo R."/>
            <person name="Alvarado L."/>
            <person name="Berlin A."/>
            <person name="Bochicchio J."/>
            <person name="Borenstein D."/>
            <person name="Chapman S."/>
            <person name="Chen Z."/>
            <person name="Freedman E."/>
            <person name="Gellesch M."/>
            <person name="Goldberg J."/>
            <person name="Griggs A."/>
            <person name="Gujja S."/>
            <person name="Heilman E."/>
            <person name="Heiman D."/>
            <person name="Hepburn T."/>
            <person name="Howarth C."/>
            <person name="Jen D."/>
            <person name="Larson L."/>
            <person name="Mehta T."/>
            <person name="Park D."/>
            <person name="Pearson M."/>
            <person name="Roberts A."/>
            <person name="Saif S."/>
            <person name="Shenoy N."/>
            <person name="Sisk P."/>
            <person name="Stolte C."/>
            <person name="Sykes S."/>
            <person name="Thomson T."/>
            <person name="Walk T."/>
            <person name="White J."/>
            <person name="Yandava C."/>
            <person name="Burger G."/>
            <person name="Gray M.W."/>
            <person name="Holland P.W.H."/>
            <person name="King N."/>
            <person name="Lang F.B.F."/>
            <person name="Roger A.J."/>
            <person name="Ruiz-Trillo I."/>
            <person name="Lander E."/>
            <person name="Nusbaum C."/>
        </authorList>
    </citation>
    <scope>NUCLEOTIDE SEQUENCE [LARGE SCALE GENOMIC DNA]</scope>
    <source>
        <strain evidence="3 4">ATCC 50062</strain>
    </source>
</reference>
<feature type="chain" id="PRO_5005537610" description="Importin-7/11-like TPR repeats domain-containing protein" evidence="1">
    <location>
        <begin position="22"/>
        <end position="1014"/>
    </location>
</feature>
<dbReference type="InterPro" id="IPR016024">
    <property type="entry name" value="ARM-type_fold"/>
</dbReference>
<gene>
    <name evidence="3" type="ORF">AMSG_09183</name>
</gene>
<dbReference type="RefSeq" id="XP_013754892.1">
    <property type="nucleotide sequence ID" value="XM_013899438.1"/>
</dbReference>
<dbReference type="PANTHER" id="PTHR10997:SF7">
    <property type="entry name" value="IMPORTIN-11"/>
    <property type="match status" value="1"/>
</dbReference>
<evidence type="ECO:0000259" key="2">
    <source>
        <dbReference type="Pfam" id="PF25758"/>
    </source>
</evidence>
<dbReference type="GeneID" id="25567694"/>
<evidence type="ECO:0000256" key="1">
    <source>
        <dbReference type="SAM" id="SignalP"/>
    </source>
</evidence>
<organism evidence="3 4">
    <name type="scientific">Thecamonas trahens ATCC 50062</name>
    <dbReference type="NCBI Taxonomy" id="461836"/>
    <lineage>
        <taxon>Eukaryota</taxon>
        <taxon>Apusozoa</taxon>
        <taxon>Apusomonadida</taxon>
        <taxon>Apusomonadidae</taxon>
        <taxon>Thecamonas</taxon>
    </lineage>
</organism>
<dbReference type="OrthoDB" id="361693at2759"/>
<dbReference type="AlphaFoldDB" id="A0A0L0DL63"/>
<dbReference type="InterPro" id="IPR058669">
    <property type="entry name" value="TPR_IPO7/11-like"/>
</dbReference>